<accession>A0A518AL85</accession>
<dbReference type="OrthoDB" id="228844at2"/>
<gene>
    <name evidence="2" type="ORF">Pan181_16820</name>
</gene>
<protein>
    <recommendedName>
        <fullName evidence="4">DUF1570 domain-containing protein</fullName>
    </recommendedName>
</protein>
<dbReference type="AlphaFoldDB" id="A0A518AL85"/>
<dbReference type="Proteomes" id="UP000315750">
    <property type="component" value="Chromosome"/>
</dbReference>
<dbReference type="EMBL" id="CP036278">
    <property type="protein sequence ID" value="QDU55493.1"/>
    <property type="molecule type" value="Genomic_DNA"/>
</dbReference>
<evidence type="ECO:0000313" key="3">
    <source>
        <dbReference type="Proteomes" id="UP000315750"/>
    </source>
</evidence>
<feature type="signal peptide" evidence="1">
    <location>
        <begin position="1"/>
        <end position="22"/>
    </location>
</feature>
<dbReference type="RefSeq" id="WP_145246347.1">
    <property type="nucleotide sequence ID" value="NZ_CP036278.1"/>
</dbReference>
<sequence precursor="true">MLAVRLSMAAMVAVLVAGLSHAQTVDEIRTQWQSLRRFQSPPVGQWLAVAADDYSGTTSTSPADPEQAEKLSQLAHKAAELGEAALAIRLATEAVDADPNCESARLALGYERYEDRWLTAYGVRMAKRGQVWNADYGWIEPEDLARYQAGERPMRRRWVSAEVDAEAHREIEEGWQIRTDHFVVTTNHSLEAGTHLAAKLEQLYQVWLQLFADFAIDNSELLDRFEKHRVPGVRSRPFQVVFHRDRDQYNRQLLRRQPLIGKTIGIYFDHQREAHFFHSTEFSIDSTLLHESVHQLFQESDSARRDPGTKHNFWAIEGVACWFETLAPVAAEQGERLFTIGTPTAGRLPGARLRLVEQGYHVSLAELVSLGKNDLQQRSDLAPLYGEATALAAFCLQTPPRHRSFVEYLQQVYAGKDDSTTLAELMGASYPELDAEFQQFVRQLPAE</sequence>
<keyword evidence="3" id="KW-1185">Reference proteome</keyword>
<organism evidence="2 3">
    <name type="scientific">Aeoliella mucimassa</name>
    <dbReference type="NCBI Taxonomy" id="2527972"/>
    <lineage>
        <taxon>Bacteria</taxon>
        <taxon>Pseudomonadati</taxon>
        <taxon>Planctomycetota</taxon>
        <taxon>Planctomycetia</taxon>
        <taxon>Pirellulales</taxon>
        <taxon>Lacipirellulaceae</taxon>
        <taxon>Aeoliella</taxon>
    </lineage>
</organism>
<evidence type="ECO:0008006" key="4">
    <source>
        <dbReference type="Google" id="ProtNLM"/>
    </source>
</evidence>
<reference evidence="2 3" key="1">
    <citation type="submission" date="2019-02" db="EMBL/GenBank/DDBJ databases">
        <title>Deep-cultivation of Planctomycetes and their phenomic and genomic characterization uncovers novel biology.</title>
        <authorList>
            <person name="Wiegand S."/>
            <person name="Jogler M."/>
            <person name="Boedeker C."/>
            <person name="Pinto D."/>
            <person name="Vollmers J."/>
            <person name="Rivas-Marin E."/>
            <person name="Kohn T."/>
            <person name="Peeters S.H."/>
            <person name="Heuer A."/>
            <person name="Rast P."/>
            <person name="Oberbeckmann S."/>
            <person name="Bunk B."/>
            <person name="Jeske O."/>
            <person name="Meyerdierks A."/>
            <person name="Storesund J.E."/>
            <person name="Kallscheuer N."/>
            <person name="Luecker S."/>
            <person name="Lage O.M."/>
            <person name="Pohl T."/>
            <person name="Merkel B.J."/>
            <person name="Hornburger P."/>
            <person name="Mueller R.-W."/>
            <person name="Bruemmer F."/>
            <person name="Labrenz M."/>
            <person name="Spormann A.M."/>
            <person name="Op den Camp H."/>
            <person name="Overmann J."/>
            <person name="Amann R."/>
            <person name="Jetten M.S.M."/>
            <person name="Mascher T."/>
            <person name="Medema M.H."/>
            <person name="Devos D.P."/>
            <person name="Kaster A.-K."/>
            <person name="Ovreas L."/>
            <person name="Rohde M."/>
            <person name="Galperin M.Y."/>
            <person name="Jogler C."/>
        </authorList>
    </citation>
    <scope>NUCLEOTIDE SEQUENCE [LARGE SCALE GENOMIC DNA]</scope>
    <source>
        <strain evidence="2 3">Pan181</strain>
    </source>
</reference>
<evidence type="ECO:0000256" key="1">
    <source>
        <dbReference type="SAM" id="SignalP"/>
    </source>
</evidence>
<name>A0A518AL85_9BACT</name>
<evidence type="ECO:0000313" key="2">
    <source>
        <dbReference type="EMBL" id="QDU55493.1"/>
    </source>
</evidence>
<keyword evidence="1" id="KW-0732">Signal</keyword>
<feature type="chain" id="PRO_5021784057" description="DUF1570 domain-containing protein" evidence="1">
    <location>
        <begin position="23"/>
        <end position="447"/>
    </location>
</feature>
<dbReference type="KEGG" id="amuc:Pan181_16820"/>
<proteinExistence type="predicted"/>